<protein>
    <submittedName>
        <fullName evidence="2">Uncharacterized protein</fullName>
    </submittedName>
</protein>
<dbReference type="OrthoDB" id="306627at2759"/>
<gene>
    <name evidence="2" type="ORF">GSPATT00024822001</name>
</gene>
<accession>A0E9X4</accession>
<dbReference type="Proteomes" id="UP000000600">
    <property type="component" value="Unassembled WGS sequence"/>
</dbReference>
<reference evidence="2 3" key="1">
    <citation type="journal article" date="2006" name="Nature">
        <title>Global trends of whole-genome duplications revealed by the ciliate Paramecium tetraurelia.</title>
        <authorList>
            <consortium name="Genoscope"/>
            <person name="Aury J.-M."/>
            <person name="Jaillon O."/>
            <person name="Duret L."/>
            <person name="Noel B."/>
            <person name="Jubin C."/>
            <person name="Porcel B.M."/>
            <person name="Segurens B."/>
            <person name="Daubin V."/>
            <person name="Anthouard V."/>
            <person name="Aiach N."/>
            <person name="Arnaiz O."/>
            <person name="Billaut A."/>
            <person name="Beisson J."/>
            <person name="Blanc I."/>
            <person name="Bouhouche K."/>
            <person name="Camara F."/>
            <person name="Duharcourt S."/>
            <person name="Guigo R."/>
            <person name="Gogendeau D."/>
            <person name="Katinka M."/>
            <person name="Keller A.-M."/>
            <person name="Kissmehl R."/>
            <person name="Klotz C."/>
            <person name="Koll F."/>
            <person name="Le Moue A."/>
            <person name="Lepere C."/>
            <person name="Malinsky S."/>
            <person name="Nowacki M."/>
            <person name="Nowak J.K."/>
            <person name="Plattner H."/>
            <person name="Poulain J."/>
            <person name="Ruiz F."/>
            <person name="Serrano V."/>
            <person name="Zagulski M."/>
            <person name="Dessen P."/>
            <person name="Betermier M."/>
            <person name="Weissenbach J."/>
            <person name="Scarpelli C."/>
            <person name="Schachter V."/>
            <person name="Sperling L."/>
            <person name="Meyer E."/>
            <person name="Cohen J."/>
            <person name="Wincker P."/>
        </authorList>
    </citation>
    <scope>NUCLEOTIDE SEQUENCE [LARGE SCALE GENOMIC DNA]</scope>
    <source>
        <strain evidence="2 3">Stock d4-2</strain>
    </source>
</reference>
<dbReference type="RefSeq" id="XP_001459488.1">
    <property type="nucleotide sequence ID" value="XM_001459451.1"/>
</dbReference>
<feature type="compositionally biased region" description="Basic residues" evidence="1">
    <location>
        <begin position="10"/>
        <end position="22"/>
    </location>
</feature>
<dbReference type="EMBL" id="CT868666">
    <property type="protein sequence ID" value="CAK92091.1"/>
    <property type="molecule type" value="Genomic_DNA"/>
</dbReference>
<organism evidence="2 3">
    <name type="scientific">Paramecium tetraurelia</name>
    <dbReference type="NCBI Taxonomy" id="5888"/>
    <lineage>
        <taxon>Eukaryota</taxon>
        <taxon>Sar</taxon>
        <taxon>Alveolata</taxon>
        <taxon>Ciliophora</taxon>
        <taxon>Intramacronucleata</taxon>
        <taxon>Oligohymenophorea</taxon>
        <taxon>Peniculida</taxon>
        <taxon>Parameciidae</taxon>
        <taxon>Paramecium</taxon>
    </lineage>
</organism>
<dbReference type="HOGENOM" id="CLU_1167790_0_0_1"/>
<dbReference type="GeneID" id="5045273"/>
<proteinExistence type="predicted"/>
<sequence length="237" mass="28249">MNQSLIQIRQQRRIHSNHKKYSKPLPQNGSKRNTTLIQDRSVFINERINKNLRIQRNTFGESSCYCDTCGKRSNIMKKIFQLYQFPQTKYLIIQNKQPMEKAKIVSQIQKTYQLYRVMKRIKRKKKFTIKKVLTKQIVNEQQIKPSTIQSAILELKQIIRVDSTQQSKRVKQKSKDTQYQYSSLLKGRRNLRSLFFIPQFESPIKQYIIKNSKPNTVHHSPMQSLYDFKIQSSFRGS</sequence>
<name>A0E9X4_PARTE</name>
<feature type="region of interest" description="Disordered" evidence="1">
    <location>
        <begin position="1"/>
        <end position="32"/>
    </location>
</feature>
<evidence type="ECO:0000256" key="1">
    <source>
        <dbReference type="SAM" id="MobiDB-lite"/>
    </source>
</evidence>
<dbReference type="InParanoid" id="A0E9X4"/>
<dbReference type="OMA" id="SSCYCDT"/>
<dbReference type="KEGG" id="ptm:GSPATT00024822001"/>
<evidence type="ECO:0000313" key="3">
    <source>
        <dbReference type="Proteomes" id="UP000000600"/>
    </source>
</evidence>
<evidence type="ECO:0000313" key="2">
    <source>
        <dbReference type="EMBL" id="CAK92091.1"/>
    </source>
</evidence>
<dbReference type="AlphaFoldDB" id="A0E9X4"/>
<keyword evidence="3" id="KW-1185">Reference proteome</keyword>